<name>A0ABQ5Z9E3_9HYPH</name>
<evidence type="ECO:0000313" key="2">
    <source>
        <dbReference type="Proteomes" id="UP001156702"/>
    </source>
</evidence>
<sequence length="148" mass="16553">MKRSKGPLSLLTPDWGSNARAWDAAPKESERQRPNTTTFIGINSDFGITSTIPRRTFFLAPNRERTGLVRVSGNSGGNDIGWLIVSLGAASTRLHVVIAAPRLWREMDISSLSRLCSKLWKKMCCDSVTYFEASLWFPHQACDEVTKH</sequence>
<accession>A0ABQ5Z9E3</accession>
<reference evidence="2" key="1">
    <citation type="journal article" date="2019" name="Int. J. Syst. Evol. Microbiol.">
        <title>The Global Catalogue of Microorganisms (GCM) 10K type strain sequencing project: providing services to taxonomists for standard genome sequencing and annotation.</title>
        <authorList>
            <consortium name="The Broad Institute Genomics Platform"/>
            <consortium name="The Broad Institute Genome Sequencing Center for Infectious Disease"/>
            <person name="Wu L."/>
            <person name="Ma J."/>
        </authorList>
    </citation>
    <scope>NUCLEOTIDE SEQUENCE [LARGE SCALE GENOMIC DNA]</scope>
    <source>
        <strain evidence="2">NBRC 102122</strain>
    </source>
</reference>
<evidence type="ECO:0000313" key="1">
    <source>
        <dbReference type="EMBL" id="GLR49409.1"/>
    </source>
</evidence>
<dbReference type="EMBL" id="BSOP01000005">
    <property type="protein sequence ID" value="GLR49409.1"/>
    <property type="molecule type" value="Genomic_DNA"/>
</dbReference>
<dbReference type="Proteomes" id="UP001156702">
    <property type="component" value="Unassembled WGS sequence"/>
</dbReference>
<organism evidence="1 2">
    <name type="scientific">Shinella yambaruensis</name>
    <dbReference type="NCBI Taxonomy" id="415996"/>
    <lineage>
        <taxon>Bacteria</taxon>
        <taxon>Pseudomonadati</taxon>
        <taxon>Pseudomonadota</taxon>
        <taxon>Alphaproteobacteria</taxon>
        <taxon>Hyphomicrobiales</taxon>
        <taxon>Rhizobiaceae</taxon>
        <taxon>Shinella</taxon>
    </lineage>
</organism>
<protein>
    <submittedName>
        <fullName evidence="1">Uncharacterized protein</fullName>
    </submittedName>
</protein>
<gene>
    <name evidence="1" type="ORF">GCM10007923_06140</name>
</gene>
<proteinExistence type="predicted"/>
<comment type="caution">
    <text evidence="1">The sequence shown here is derived from an EMBL/GenBank/DDBJ whole genome shotgun (WGS) entry which is preliminary data.</text>
</comment>
<keyword evidence="2" id="KW-1185">Reference proteome</keyword>